<dbReference type="Gene3D" id="3.30.910.20">
    <property type="entry name" value="Skp domain"/>
    <property type="match status" value="1"/>
</dbReference>
<evidence type="ECO:0000256" key="3">
    <source>
        <dbReference type="SAM" id="SignalP"/>
    </source>
</evidence>
<dbReference type="Pfam" id="PF03938">
    <property type="entry name" value="OmpH"/>
    <property type="match status" value="1"/>
</dbReference>
<reference evidence="5" key="1">
    <citation type="journal article" date="2019" name="Int. J. Syst. Evol. Microbiol.">
        <title>The Global Catalogue of Microorganisms (GCM) 10K type strain sequencing project: providing services to taxonomists for standard genome sequencing and annotation.</title>
        <authorList>
            <consortium name="The Broad Institute Genomics Platform"/>
            <consortium name="The Broad Institute Genome Sequencing Center for Infectious Disease"/>
            <person name="Wu L."/>
            <person name="Ma J."/>
        </authorList>
    </citation>
    <scope>NUCLEOTIDE SEQUENCE [LARGE SCALE GENOMIC DNA]</scope>
    <source>
        <strain evidence="5">JCM 17919</strain>
    </source>
</reference>
<accession>A0ABP8HPU8</accession>
<evidence type="ECO:0000313" key="5">
    <source>
        <dbReference type="Proteomes" id="UP001501725"/>
    </source>
</evidence>
<name>A0ABP8HPU8_9BACT</name>
<evidence type="ECO:0000256" key="2">
    <source>
        <dbReference type="ARBA" id="ARBA00022729"/>
    </source>
</evidence>
<dbReference type="SMART" id="SM00935">
    <property type="entry name" value="OmpH"/>
    <property type="match status" value="1"/>
</dbReference>
<proteinExistence type="inferred from homology"/>
<dbReference type="EMBL" id="BAABGY010000016">
    <property type="protein sequence ID" value="GAA4342424.1"/>
    <property type="molecule type" value="Genomic_DNA"/>
</dbReference>
<keyword evidence="2 3" id="KW-0732">Signal</keyword>
<dbReference type="Proteomes" id="UP001501725">
    <property type="component" value="Unassembled WGS sequence"/>
</dbReference>
<dbReference type="InterPro" id="IPR005632">
    <property type="entry name" value="Chaperone_Skp"/>
</dbReference>
<protein>
    <submittedName>
        <fullName evidence="4">OmpH family outer membrane protein</fullName>
    </submittedName>
</protein>
<feature type="chain" id="PRO_5047043955" evidence="3">
    <location>
        <begin position="23"/>
        <end position="186"/>
    </location>
</feature>
<sequence length="186" mass="20695">MNKIKFFVVALVALFSVSAAQAQKIGYISLDNVVALTPEVNSGKLDSLIERYQTDSLAPRYQYNVAEYQRKDSLYRDSLRTPAAQRNIIRGELEQLVYEIQNWQQLSQQAVQAKQQALLEPIYRRVVTALNAVAKENNYAYVLNKETLLVAPQGDDLLPLVAKKLGIKLPNAPATGAPAPRPGARN</sequence>
<dbReference type="SUPFAM" id="SSF111384">
    <property type="entry name" value="OmpH-like"/>
    <property type="match status" value="1"/>
</dbReference>
<comment type="similarity">
    <text evidence="1">Belongs to the Skp family.</text>
</comment>
<evidence type="ECO:0000256" key="1">
    <source>
        <dbReference type="ARBA" id="ARBA00009091"/>
    </source>
</evidence>
<feature type="signal peptide" evidence="3">
    <location>
        <begin position="1"/>
        <end position="22"/>
    </location>
</feature>
<dbReference type="InterPro" id="IPR024930">
    <property type="entry name" value="Skp_dom_sf"/>
</dbReference>
<dbReference type="PANTHER" id="PTHR35089:SF1">
    <property type="entry name" value="CHAPERONE PROTEIN SKP"/>
    <property type="match status" value="1"/>
</dbReference>
<dbReference type="PANTHER" id="PTHR35089">
    <property type="entry name" value="CHAPERONE PROTEIN SKP"/>
    <property type="match status" value="1"/>
</dbReference>
<gene>
    <name evidence="4" type="ORF">GCM10023184_41850</name>
</gene>
<comment type="caution">
    <text evidence="4">The sequence shown here is derived from an EMBL/GenBank/DDBJ whole genome shotgun (WGS) entry which is preliminary data.</text>
</comment>
<evidence type="ECO:0000313" key="4">
    <source>
        <dbReference type="EMBL" id="GAA4342424.1"/>
    </source>
</evidence>
<organism evidence="4 5">
    <name type="scientific">Flaviaesturariibacter amylovorans</name>
    <dbReference type="NCBI Taxonomy" id="1084520"/>
    <lineage>
        <taxon>Bacteria</taxon>
        <taxon>Pseudomonadati</taxon>
        <taxon>Bacteroidota</taxon>
        <taxon>Chitinophagia</taxon>
        <taxon>Chitinophagales</taxon>
        <taxon>Chitinophagaceae</taxon>
        <taxon>Flaviaestuariibacter</taxon>
    </lineage>
</organism>
<keyword evidence="5" id="KW-1185">Reference proteome</keyword>
<dbReference type="RefSeq" id="WP_345257896.1">
    <property type="nucleotide sequence ID" value="NZ_BAABGY010000016.1"/>
</dbReference>